<name>A0AAV2RAD7_MEGNR</name>
<comment type="caution">
    <text evidence="2">The sequence shown here is derived from an EMBL/GenBank/DDBJ whole genome shotgun (WGS) entry which is preliminary data.</text>
</comment>
<evidence type="ECO:0000313" key="3">
    <source>
        <dbReference type="Proteomes" id="UP001497623"/>
    </source>
</evidence>
<sequence length="482" mass="54558">AGFIKSFDCHWYCIFLPCVFFSGFTNNLPKQLLGYKVLQIYIIKGNIIETWRLNFKWMMECSTLLVLICMLTLSVEAIEMSAKSCFLYPINGDEPSPWHDVQKNHDTVFVLEHMPMSKPVNITLKKYQSEDTFCLLSIRLSDIRVYGDCVLGEVQTFALDGNIEDKILVLRIHESIFQVSVEDVMVNLIDDVYELNHNMTEGMDFEDLSEENEMEIIYDNNPYKVQIEAAISPEEKLHAAIGCEYSTDDECIMEFGKTILSVKDEVKLMALSNSSELKGDVNIRYGSSEIKRAKPLQLKLPIFDDVDTWEEVATIVPSYMDRDADKDGYIMFIESSLIYSPRSPGLVGTVKDKEFILDFTETDNIRWGVPCPEKPDILSISTAVTTTTTENDAELFQIDGDNEQENILIMGKKIKELDDLVDASQPDLDDELEPESEPESEPETEDVSEVVVSKASTAKSASRHVSGSLMLICIHLLILTCS</sequence>
<proteinExistence type="predicted"/>
<dbReference type="Proteomes" id="UP001497623">
    <property type="component" value="Unassembled WGS sequence"/>
</dbReference>
<organism evidence="2 3">
    <name type="scientific">Meganyctiphanes norvegica</name>
    <name type="common">Northern krill</name>
    <name type="synonym">Thysanopoda norvegica</name>
    <dbReference type="NCBI Taxonomy" id="48144"/>
    <lineage>
        <taxon>Eukaryota</taxon>
        <taxon>Metazoa</taxon>
        <taxon>Ecdysozoa</taxon>
        <taxon>Arthropoda</taxon>
        <taxon>Crustacea</taxon>
        <taxon>Multicrustacea</taxon>
        <taxon>Malacostraca</taxon>
        <taxon>Eumalacostraca</taxon>
        <taxon>Eucarida</taxon>
        <taxon>Euphausiacea</taxon>
        <taxon>Euphausiidae</taxon>
        <taxon>Meganyctiphanes</taxon>
    </lineage>
</organism>
<feature type="non-terminal residue" evidence="2">
    <location>
        <position position="1"/>
    </location>
</feature>
<protein>
    <submittedName>
        <fullName evidence="2">Uncharacterized protein</fullName>
    </submittedName>
</protein>
<evidence type="ECO:0000313" key="2">
    <source>
        <dbReference type="EMBL" id="CAL4121850.1"/>
    </source>
</evidence>
<keyword evidence="3" id="KW-1185">Reference proteome</keyword>
<reference evidence="2 3" key="1">
    <citation type="submission" date="2024-05" db="EMBL/GenBank/DDBJ databases">
        <authorList>
            <person name="Wallberg A."/>
        </authorList>
    </citation>
    <scope>NUCLEOTIDE SEQUENCE [LARGE SCALE GENOMIC DNA]</scope>
</reference>
<feature type="compositionally biased region" description="Acidic residues" evidence="1">
    <location>
        <begin position="427"/>
        <end position="448"/>
    </location>
</feature>
<evidence type="ECO:0000256" key="1">
    <source>
        <dbReference type="SAM" id="MobiDB-lite"/>
    </source>
</evidence>
<dbReference type="EMBL" id="CAXKWB010019378">
    <property type="protein sequence ID" value="CAL4121850.1"/>
    <property type="molecule type" value="Genomic_DNA"/>
</dbReference>
<accession>A0AAV2RAD7</accession>
<dbReference type="AlphaFoldDB" id="A0AAV2RAD7"/>
<gene>
    <name evidence="2" type="ORF">MNOR_LOCUS22712</name>
</gene>
<feature type="region of interest" description="Disordered" evidence="1">
    <location>
        <begin position="426"/>
        <end position="453"/>
    </location>
</feature>